<evidence type="ECO:0000313" key="3">
    <source>
        <dbReference type="EMBL" id="OTF87852.1"/>
    </source>
</evidence>
<dbReference type="InterPro" id="IPR001810">
    <property type="entry name" value="F-box_dom"/>
</dbReference>
<dbReference type="Proteomes" id="UP000215914">
    <property type="component" value="Chromosome 17"/>
</dbReference>
<dbReference type="OMA" id="ASRHCEI"/>
<dbReference type="InterPro" id="IPR006566">
    <property type="entry name" value="FBD"/>
</dbReference>
<evidence type="ECO:0000313" key="2">
    <source>
        <dbReference type="EMBL" id="KAF5757407.1"/>
    </source>
</evidence>
<dbReference type="EMBL" id="CM007906">
    <property type="protein sequence ID" value="OTF87852.1"/>
    <property type="molecule type" value="Genomic_DNA"/>
</dbReference>
<feature type="domain" description="FBD" evidence="1">
    <location>
        <begin position="361"/>
        <end position="432"/>
    </location>
</feature>
<dbReference type="SMART" id="SM00579">
    <property type="entry name" value="FBD"/>
    <property type="match status" value="1"/>
</dbReference>
<dbReference type="Gene3D" id="3.80.10.10">
    <property type="entry name" value="Ribonuclease Inhibitor"/>
    <property type="match status" value="2"/>
</dbReference>
<protein>
    <submittedName>
        <fullName evidence="2">F-box domain, FBD domain, leucine-rich repeat domain superfamily</fullName>
    </submittedName>
    <submittedName>
        <fullName evidence="3">Putative F-box/RNI-like/FBD-like domains-containing protein</fullName>
    </submittedName>
</protein>
<dbReference type="SUPFAM" id="SSF81383">
    <property type="entry name" value="F-box domain"/>
    <property type="match status" value="1"/>
</dbReference>
<dbReference type="InParanoid" id="A0A251RU18"/>
<dbReference type="InterPro" id="IPR032675">
    <property type="entry name" value="LRR_dom_sf"/>
</dbReference>
<keyword evidence="4" id="KW-1185">Reference proteome</keyword>
<dbReference type="PANTHER" id="PTHR31900:SF31">
    <property type="entry name" value="F-BOX_LRR-REPEAT PROTEIN 13-LIKE"/>
    <property type="match status" value="1"/>
</dbReference>
<organism evidence="3 4">
    <name type="scientific">Helianthus annuus</name>
    <name type="common">Common sunflower</name>
    <dbReference type="NCBI Taxonomy" id="4232"/>
    <lineage>
        <taxon>Eukaryota</taxon>
        <taxon>Viridiplantae</taxon>
        <taxon>Streptophyta</taxon>
        <taxon>Embryophyta</taxon>
        <taxon>Tracheophyta</taxon>
        <taxon>Spermatophyta</taxon>
        <taxon>Magnoliopsida</taxon>
        <taxon>eudicotyledons</taxon>
        <taxon>Gunneridae</taxon>
        <taxon>Pentapetalae</taxon>
        <taxon>asterids</taxon>
        <taxon>campanulids</taxon>
        <taxon>Asterales</taxon>
        <taxon>Asteraceae</taxon>
        <taxon>Asteroideae</taxon>
        <taxon>Heliantheae alliance</taxon>
        <taxon>Heliantheae</taxon>
        <taxon>Helianthus</taxon>
    </lineage>
</organism>
<dbReference type="PANTHER" id="PTHR31900">
    <property type="entry name" value="F-BOX/RNI SUPERFAMILY PROTEIN-RELATED"/>
    <property type="match status" value="1"/>
</dbReference>
<dbReference type="Pfam" id="PF24758">
    <property type="entry name" value="LRR_At5g56370"/>
    <property type="match status" value="1"/>
</dbReference>
<dbReference type="Pfam" id="PF08387">
    <property type="entry name" value="FBD"/>
    <property type="match status" value="1"/>
</dbReference>
<accession>A0A251RU18</accession>
<dbReference type="InterPro" id="IPR053781">
    <property type="entry name" value="F-box_AtFBL13-like"/>
</dbReference>
<dbReference type="InterPro" id="IPR036047">
    <property type="entry name" value="F-box-like_dom_sf"/>
</dbReference>
<evidence type="ECO:0000313" key="4">
    <source>
        <dbReference type="Proteomes" id="UP000215914"/>
    </source>
</evidence>
<dbReference type="AlphaFoldDB" id="A0A251RU18"/>
<gene>
    <name evidence="3" type="ORF">HannXRQ_Chr17g0566531</name>
    <name evidence="2" type="ORF">HanXRQr2_Chr17g0826341</name>
</gene>
<dbReference type="SUPFAM" id="SSF52047">
    <property type="entry name" value="RNI-like"/>
    <property type="match status" value="1"/>
</dbReference>
<sequence>MSSSINENTDDRLSMLPEEVVALILSLMPTKFAVRSSILSKSWRHRWMLVTNLDFDDIHKVHGFDVLSKFVDRVLEFCQTPHVKLFRLKFSDRYYWYRMSSVSSWIDKAVRLNVQELDIHVILAQLPASLFTCKTLTKLSIDCEIRNGRVWRCLCSVNLPCLKTLDIAVFDKPHENAFKLIRGCPVLESLFLTVTWLADEENYIFIIPTLKRMKLTILYCKSPFTNKVVLNVPNLEYLFVGGVLCSYFLTEDVSSLVGASFSFTHVRCDSMWVDILKGTNGVKSLSAQIGPIVYYEIPIDSALPSFPNMTYLELKGFRDWRLIISEFLESSPELKHLCINKADMSKTDIESLWVEPKLVPACLLTNLTTIKFSKCEGRKCDVQSMKYMLGNAEVLKTVTIIWRSLRFKEERRLSTQLLNVPRASRHCEINFIGKYSPYQNPLVK</sequence>
<reference evidence="3" key="2">
    <citation type="submission" date="2017-02" db="EMBL/GenBank/DDBJ databases">
        <title>Sunflower complete genome.</title>
        <authorList>
            <person name="Langlade N."/>
            <person name="Munos S."/>
        </authorList>
    </citation>
    <scope>NUCLEOTIDE SEQUENCE [LARGE SCALE GENOMIC DNA]</scope>
    <source>
        <tissue evidence="3">Leaves</tissue>
    </source>
</reference>
<dbReference type="InterPro" id="IPR050232">
    <property type="entry name" value="FBL13/AtMIF1-like"/>
</dbReference>
<proteinExistence type="predicted"/>
<dbReference type="InterPro" id="IPR055411">
    <property type="entry name" value="LRR_FXL15/At3g58940/PEG3-like"/>
</dbReference>
<dbReference type="Gramene" id="mRNA:HanXRQr2_Chr17g0826341">
    <property type="protein sequence ID" value="mRNA:HanXRQr2_Chr17g0826341"/>
    <property type="gene ID" value="HanXRQr2_Chr17g0826341"/>
</dbReference>
<evidence type="ECO:0000259" key="1">
    <source>
        <dbReference type="SMART" id="SM00579"/>
    </source>
</evidence>
<reference evidence="2" key="3">
    <citation type="submission" date="2020-06" db="EMBL/GenBank/DDBJ databases">
        <title>Helianthus annuus Genome sequencing and assembly Release 2.</title>
        <authorList>
            <person name="Gouzy J."/>
            <person name="Langlade N."/>
            <person name="Munos S."/>
        </authorList>
    </citation>
    <scope>NUCLEOTIDE SEQUENCE</scope>
    <source>
        <tissue evidence="2">Leaves</tissue>
    </source>
</reference>
<reference evidence="2 4" key="1">
    <citation type="journal article" date="2017" name="Nature">
        <title>The sunflower genome provides insights into oil metabolism, flowering and Asterid evolution.</title>
        <authorList>
            <person name="Badouin H."/>
            <person name="Gouzy J."/>
            <person name="Grassa C.J."/>
            <person name="Murat F."/>
            <person name="Staton S.E."/>
            <person name="Cottret L."/>
            <person name="Lelandais-Briere C."/>
            <person name="Owens G.L."/>
            <person name="Carrere S."/>
            <person name="Mayjonade B."/>
            <person name="Legrand L."/>
            <person name="Gill N."/>
            <person name="Kane N.C."/>
            <person name="Bowers J.E."/>
            <person name="Hubner S."/>
            <person name="Bellec A."/>
            <person name="Berard A."/>
            <person name="Berges H."/>
            <person name="Blanchet N."/>
            <person name="Boniface M.C."/>
            <person name="Brunel D."/>
            <person name="Catrice O."/>
            <person name="Chaidir N."/>
            <person name="Claudel C."/>
            <person name="Donnadieu C."/>
            <person name="Faraut T."/>
            <person name="Fievet G."/>
            <person name="Helmstetter N."/>
            <person name="King M."/>
            <person name="Knapp S.J."/>
            <person name="Lai Z."/>
            <person name="Le Paslier M.C."/>
            <person name="Lippi Y."/>
            <person name="Lorenzon L."/>
            <person name="Mandel J.R."/>
            <person name="Marage G."/>
            <person name="Marchand G."/>
            <person name="Marquand E."/>
            <person name="Bret-Mestries E."/>
            <person name="Morien E."/>
            <person name="Nambeesan S."/>
            <person name="Nguyen T."/>
            <person name="Pegot-Espagnet P."/>
            <person name="Pouilly N."/>
            <person name="Raftis F."/>
            <person name="Sallet E."/>
            <person name="Schiex T."/>
            <person name="Thomas J."/>
            <person name="Vandecasteele C."/>
            <person name="Vares D."/>
            <person name="Vear F."/>
            <person name="Vautrin S."/>
            <person name="Crespi M."/>
            <person name="Mangin B."/>
            <person name="Burke J.M."/>
            <person name="Salse J."/>
            <person name="Munos S."/>
            <person name="Vincourt P."/>
            <person name="Rieseberg L.H."/>
            <person name="Langlade N.B."/>
        </authorList>
    </citation>
    <scope>NUCLEOTIDE SEQUENCE [LARGE SCALE GENOMIC DNA]</scope>
    <source>
        <strain evidence="4">cv. SF193</strain>
        <tissue evidence="2">Leaves</tissue>
    </source>
</reference>
<name>A0A251RU18_HELAN</name>
<dbReference type="FunCoup" id="A0A251RU18">
    <property type="interactions" value="1595"/>
</dbReference>
<dbReference type="EMBL" id="MNCJ02000332">
    <property type="protein sequence ID" value="KAF5757407.1"/>
    <property type="molecule type" value="Genomic_DNA"/>
</dbReference>
<dbReference type="CDD" id="cd22160">
    <property type="entry name" value="F-box_AtFBL13-like"/>
    <property type="match status" value="1"/>
</dbReference>
<dbReference type="Pfam" id="PF00646">
    <property type="entry name" value="F-box"/>
    <property type="match status" value="1"/>
</dbReference>